<dbReference type="InterPro" id="IPR029047">
    <property type="entry name" value="HSP70_peptide-bd_sf"/>
</dbReference>
<dbReference type="PRINTS" id="PR00301">
    <property type="entry name" value="HEATSHOCK70"/>
</dbReference>
<dbReference type="Pfam" id="PF00012">
    <property type="entry name" value="HSP70"/>
    <property type="match status" value="1"/>
</dbReference>
<dbReference type="NCBIfam" id="NF001413">
    <property type="entry name" value="PRK00290.1"/>
    <property type="match status" value="1"/>
</dbReference>
<dbReference type="InterPro" id="IPR043129">
    <property type="entry name" value="ATPase_NBD"/>
</dbReference>
<dbReference type="SUPFAM" id="SSF100920">
    <property type="entry name" value="Heat shock protein 70kD (HSP70), peptide-binding domain"/>
    <property type="match status" value="1"/>
</dbReference>
<dbReference type="HAMAP" id="MF_00332">
    <property type="entry name" value="DnaK"/>
    <property type="match status" value="1"/>
</dbReference>
<dbReference type="Gene3D" id="3.90.640.10">
    <property type="entry name" value="Actin, Chain A, domain 4"/>
    <property type="match status" value="1"/>
</dbReference>
<dbReference type="EMBL" id="LAZR01000029">
    <property type="protein sequence ID" value="KKO02792.1"/>
    <property type="molecule type" value="Genomic_DNA"/>
</dbReference>
<dbReference type="Gene3D" id="1.20.1270.10">
    <property type="match status" value="1"/>
</dbReference>
<evidence type="ECO:0000313" key="4">
    <source>
        <dbReference type="EMBL" id="KKO02792.1"/>
    </source>
</evidence>
<keyword evidence="1" id="KW-0547">Nucleotide-binding</keyword>
<accession>A0A0F9XTH8</accession>
<protein>
    <submittedName>
        <fullName evidence="4">Uncharacterized protein</fullName>
    </submittedName>
</protein>
<gene>
    <name evidence="4" type="ORF">LCGC14_0102420</name>
</gene>
<comment type="caution">
    <text evidence="4">The sequence shown here is derived from an EMBL/GenBank/DDBJ whole genome shotgun (WGS) entry which is preliminary data.</text>
</comment>
<dbReference type="InterPro" id="IPR013126">
    <property type="entry name" value="Hsp_70_fam"/>
</dbReference>
<dbReference type="InterPro" id="IPR012725">
    <property type="entry name" value="Chaperone_DnaK"/>
</dbReference>
<dbReference type="SUPFAM" id="SSF53067">
    <property type="entry name" value="Actin-like ATPase domain"/>
    <property type="match status" value="2"/>
</dbReference>
<evidence type="ECO:0000256" key="1">
    <source>
        <dbReference type="ARBA" id="ARBA00022741"/>
    </source>
</evidence>
<dbReference type="NCBIfam" id="TIGR02350">
    <property type="entry name" value="prok_dnaK"/>
    <property type="match status" value="1"/>
</dbReference>
<evidence type="ECO:0000256" key="3">
    <source>
        <dbReference type="SAM" id="MobiDB-lite"/>
    </source>
</evidence>
<dbReference type="GO" id="GO:0140662">
    <property type="term" value="F:ATP-dependent protein folding chaperone"/>
    <property type="evidence" value="ECO:0007669"/>
    <property type="project" value="InterPro"/>
</dbReference>
<dbReference type="PROSITE" id="PS00329">
    <property type="entry name" value="HSP70_2"/>
    <property type="match status" value="1"/>
</dbReference>
<dbReference type="FunFam" id="3.90.640.10:FF:000003">
    <property type="entry name" value="Molecular chaperone DnaK"/>
    <property type="match status" value="1"/>
</dbReference>
<dbReference type="FunFam" id="3.30.30.30:FF:000005">
    <property type="entry name" value="Heat shock protein ssb1"/>
    <property type="match status" value="1"/>
</dbReference>
<sequence>MAKILGIDLGTTFSAMAVIESGEPKIVENKEGARTTPSVVAITKTGERLVGVVAKRQQITNPQNTIFSIKRLMGRRFSDLVIQQDKKLLPYEIREREDGGVEVRIGDKWYTPPEVSAMILQKLKHDAEEKLGEKIIDAIITCPAYFDDSQRKATKVAGEIAGFNVKRVINEPTAAALAYGLTRKKEEQIVVYDFGGGTFDISILDVGTDTVEVKATGGDTHLGGDDFDQKIMDWVVTEFKKDQGIDLSKDSLALQRIKEAAEKAKIELSTTLETEVNIPFVTSDASGPKHLYYKLTRAQLENLVKDYIEQSIDLVKKTLKESKLDVKDIDEIVLVGGQTRMPKIQQELKDFFGKEAHKGINPDEVVAIGAAAEGGILGGEIKEVLLLDVTPLSLGIETMGQISTVLIQKNTTIPTSKTQIFSTASDSQTTVEVRVLQGERSMATDNKTLGRFILDGIPSAPRGIPQIEVTFDIDADGLLNVSAKDKASGKTQSVRIEGSSGLSKEEIEKMKKEAEAHTAEDQKKRELVEVRNSADNLIYTTEKTLKESGSKMNQDLKKEIEGKIENLKKIKEGDTIEETKSKIAELSQAIQKAGAELYRQTKEEKSAPKDDGSDSETGQEPRQGRDEKKPEAEEGEYKEK</sequence>
<dbReference type="InterPro" id="IPR018181">
    <property type="entry name" value="Heat_shock_70_CS"/>
</dbReference>
<proteinExistence type="inferred from homology"/>
<dbReference type="CDD" id="cd10234">
    <property type="entry name" value="ASKHA_NBD_HSP70_DnaK-like"/>
    <property type="match status" value="1"/>
</dbReference>
<keyword evidence="2" id="KW-0067">ATP-binding</keyword>
<dbReference type="FunFam" id="3.30.420.40:FF:000004">
    <property type="entry name" value="Molecular chaperone DnaK"/>
    <property type="match status" value="1"/>
</dbReference>
<dbReference type="PANTHER" id="PTHR19375">
    <property type="entry name" value="HEAT SHOCK PROTEIN 70KDA"/>
    <property type="match status" value="1"/>
</dbReference>
<dbReference type="AlphaFoldDB" id="A0A0F9XTH8"/>
<feature type="region of interest" description="Disordered" evidence="3">
    <location>
        <begin position="594"/>
        <end position="640"/>
    </location>
</feature>
<dbReference type="InterPro" id="IPR029048">
    <property type="entry name" value="HSP70_C_sf"/>
</dbReference>
<dbReference type="Gene3D" id="3.30.420.40">
    <property type="match status" value="2"/>
</dbReference>
<dbReference type="PROSITE" id="PS01036">
    <property type="entry name" value="HSP70_3"/>
    <property type="match status" value="1"/>
</dbReference>
<dbReference type="PROSITE" id="PS00297">
    <property type="entry name" value="HSP70_1"/>
    <property type="match status" value="1"/>
</dbReference>
<dbReference type="FunFam" id="2.60.34.10:FF:000014">
    <property type="entry name" value="Chaperone protein DnaK HSP70"/>
    <property type="match status" value="1"/>
</dbReference>
<reference evidence="4" key="1">
    <citation type="journal article" date="2015" name="Nature">
        <title>Complex archaea that bridge the gap between prokaryotes and eukaryotes.</title>
        <authorList>
            <person name="Spang A."/>
            <person name="Saw J.H."/>
            <person name="Jorgensen S.L."/>
            <person name="Zaremba-Niedzwiedzka K."/>
            <person name="Martijn J."/>
            <person name="Lind A.E."/>
            <person name="van Eijk R."/>
            <person name="Schleper C."/>
            <person name="Guy L."/>
            <person name="Ettema T.J."/>
        </authorList>
    </citation>
    <scope>NUCLEOTIDE SEQUENCE</scope>
</reference>
<dbReference type="GO" id="GO:0051082">
    <property type="term" value="F:unfolded protein binding"/>
    <property type="evidence" value="ECO:0007669"/>
    <property type="project" value="InterPro"/>
</dbReference>
<dbReference type="Gene3D" id="2.60.34.10">
    <property type="entry name" value="Substrate Binding Domain Of DNAk, Chain A, domain 1"/>
    <property type="match status" value="1"/>
</dbReference>
<feature type="compositionally biased region" description="Basic and acidic residues" evidence="3">
    <location>
        <begin position="622"/>
        <end position="640"/>
    </location>
</feature>
<name>A0A0F9XTH8_9ZZZZ</name>
<organism evidence="4">
    <name type="scientific">marine sediment metagenome</name>
    <dbReference type="NCBI Taxonomy" id="412755"/>
    <lineage>
        <taxon>unclassified sequences</taxon>
        <taxon>metagenomes</taxon>
        <taxon>ecological metagenomes</taxon>
    </lineage>
</organism>
<dbReference type="FunFam" id="1.20.1270.10:FF:000001">
    <property type="entry name" value="Molecular chaperone DnaK"/>
    <property type="match status" value="1"/>
</dbReference>
<feature type="compositionally biased region" description="Basic and acidic residues" evidence="3">
    <location>
        <begin position="599"/>
        <end position="612"/>
    </location>
</feature>
<dbReference type="GO" id="GO:0005524">
    <property type="term" value="F:ATP binding"/>
    <property type="evidence" value="ECO:0007669"/>
    <property type="project" value="UniProtKB-KW"/>
</dbReference>
<evidence type="ECO:0000256" key="2">
    <source>
        <dbReference type="ARBA" id="ARBA00022840"/>
    </source>
</evidence>